<evidence type="ECO:0000313" key="4">
    <source>
        <dbReference type="Proteomes" id="UP000245207"/>
    </source>
</evidence>
<feature type="coiled-coil region" evidence="2">
    <location>
        <begin position="47"/>
        <end position="74"/>
    </location>
</feature>
<dbReference type="GO" id="GO:0003955">
    <property type="term" value="F:NAD(P)H dehydrogenase (quinone) activity"/>
    <property type="evidence" value="ECO:0007669"/>
    <property type="project" value="TreeGrafter"/>
</dbReference>
<dbReference type="Proteomes" id="UP000245207">
    <property type="component" value="Unassembled WGS sequence"/>
</dbReference>
<dbReference type="OrthoDB" id="504689at2759"/>
<dbReference type="Gene3D" id="3.40.50.360">
    <property type="match status" value="1"/>
</dbReference>
<keyword evidence="4" id="KW-1185">Reference proteome</keyword>
<dbReference type="AlphaFoldDB" id="A0A2U1NHM3"/>
<evidence type="ECO:0000256" key="1">
    <source>
        <dbReference type="ARBA" id="ARBA00006961"/>
    </source>
</evidence>
<dbReference type="GO" id="GO:0016020">
    <property type="term" value="C:membrane"/>
    <property type="evidence" value="ECO:0007669"/>
    <property type="project" value="TreeGrafter"/>
</dbReference>
<dbReference type="InterPro" id="IPR029039">
    <property type="entry name" value="Flavoprotein-like_sf"/>
</dbReference>
<protein>
    <submittedName>
        <fullName evidence="3">Flavodoxin/nitric oxide synthase</fullName>
    </submittedName>
</protein>
<organism evidence="3 4">
    <name type="scientific">Artemisia annua</name>
    <name type="common">Sweet wormwood</name>
    <dbReference type="NCBI Taxonomy" id="35608"/>
    <lineage>
        <taxon>Eukaryota</taxon>
        <taxon>Viridiplantae</taxon>
        <taxon>Streptophyta</taxon>
        <taxon>Embryophyta</taxon>
        <taxon>Tracheophyta</taxon>
        <taxon>Spermatophyta</taxon>
        <taxon>Magnoliopsida</taxon>
        <taxon>eudicotyledons</taxon>
        <taxon>Gunneridae</taxon>
        <taxon>Pentapetalae</taxon>
        <taxon>asterids</taxon>
        <taxon>campanulids</taxon>
        <taxon>Asterales</taxon>
        <taxon>Asteraceae</taxon>
        <taxon>Asteroideae</taxon>
        <taxon>Anthemideae</taxon>
        <taxon>Artemisiinae</taxon>
        <taxon>Artemisia</taxon>
    </lineage>
</organism>
<sequence>MASSNISYSNNIEPNINELKQACGSEDLATCFKFLFNSDIAEDYGFLMRWGDERNQLRSKVEKSEQTIKEARHRGPFNKKAVDGLRCLLETHHRYLDMLQLLNNLLDLIRCGIEEKGRHVKLMEFNEVPALVEVNMLKNLAGLAVAGSLGAITQLAHHRMLFVPVGYTFGAGMFKMDSSRGGTPYGAVVFAGDGTREPTEAELALAEHQGKYWNGVEFFTYRQ</sequence>
<dbReference type="PANTHER" id="PTHR30546:SF3">
    <property type="entry name" value="NAD(P)H DEHYDROGENASE (QUINONE) FQR1-LIKE 2-RELATED"/>
    <property type="match status" value="1"/>
</dbReference>
<dbReference type="PANTHER" id="PTHR30546">
    <property type="entry name" value="FLAVODOXIN-RELATED PROTEIN WRBA-RELATED"/>
    <property type="match status" value="1"/>
</dbReference>
<name>A0A2U1NHM3_ARTAN</name>
<reference evidence="3 4" key="1">
    <citation type="journal article" date="2018" name="Mol. Plant">
        <title>The genome of Artemisia annua provides insight into the evolution of Asteraceae family and artemisinin biosynthesis.</title>
        <authorList>
            <person name="Shen Q."/>
            <person name="Zhang L."/>
            <person name="Liao Z."/>
            <person name="Wang S."/>
            <person name="Yan T."/>
            <person name="Shi P."/>
            <person name="Liu M."/>
            <person name="Fu X."/>
            <person name="Pan Q."/>
            <person name="Wang Y."/>
            <person name="Lv Z."/>
            <person name="Lu X."/>
            <person name="Zhang F."/>
            <person name="Jiang W."/>
            <person name="Ma Y."/>
            <person name="Chen M."/>
            <person name="Hao X."/>
            <person name="Li L."/>
            <person name="Tang Y."/>
            <person name="Lv G."/>
            <person name="Zhou Y."/>
            <person name="Sun X."/>
            <person name="Brodelius P.E."/>
            <person name="Rose J.K.C."/>
            <person name="Tang K."/>
        </authorList>
    </citation>
    <scope>NUCLEOTIDE SEQUENCE [LARGE SCALE GENOMIC DNA]</scope>
    <source>
        <strain evidence="4">cv. Huhao1</strain>
        <tissue evidence="3">Leaf</tissue>
    </source>
</reference>
<dbReference type="SUPFAM" id="SSF52218">
    <property type="entry name" value="Flavoproteins"/>
    <property type="match status" value="1"/>
</dbReference>
<gene>
    <name evidence="3" type="ORF">CTI12_AA265370</name>
</gene>
<dbReference type="EMBL" id="PKPP01002805">
    <property type="protein sequence ID" value="PWA73015.1"/>
    <property type="molecule type" value="Genomic_DNA"/>
</dbReference>
<keyword evidence="2" id="KW-0175">Coiled coil</keyword>
<proteinExistence type="inferred from homology"/>
<evidence type="ECO:0000256" key="2">
    <source>
        <dbReference type="SAM" id="Coils"/>
    </source>
</evidence>
<dbReference type="STRING" id="35608.A0A2U1NHM3"/>
<accession>A0A2U1NHM3</accession>
<evidence type="ECO:0000313" key="3">
    <source>
        <dbReference type="EMBL" id="PWA73015.1"/>
    </source>
</evidence>
<comment type="caution">
    <text evidence="3">The sequence shown here is derived from an EMBL/GenBank/DDBJ whole genome shotgun (WGS) entry which is preliminary data.</text>
</comment>
<comment type="similarity">
    <text evidence="1">Belongs to the WrbA family.</text>
</comment>